<dbReference type="EMBL" id="NHSD01000089">
    <property type="protein sequence ID" value="MBK5926052.1"/>
    <property type="molecule type" value="Genomic_DNA"/>
</dbReference>
<dbReference type="InterPro" id="IPR004843">
    <property type="entry name" value="Calcineurin-like_PHP"/>
</dbReference>
<keyword evidence="3" id="KW-1185">Reference proteome</keyword>
<dbReference type="GO" id="GO:0008803">
    <property type="term" value="F:bis(5'-nucleosyl)-tetraphosphatase (symmetrical) activity"/>
    <property type="evidence" value="ECO:0007669"/>
    <property type="project" value="TreeGrafter"/>
</dbReference>
<dbReference type="PANTHER" id="PTHR42850">
    <property type="entry name" value="METALLOPHOSPHOESTERASE"/>
    <property type="match status" value="1"/>
</dbReference>
<dbReference type="GO" id="GO:0005737">
    <property type="term" value="C:cytoplasm"/>
    <property type="evidence" value="ECO:0007669"/>
    <property type="project" value="TreeGrafter"/>
</dbReference>
<evidence type="ECO:0000313" key="3">
    <source>
        <dbReference type="Proteomes" id="UP000706333"/>
    </source>
</evidence>
<name>A0A934TIX9_9RHOB</name>
<dbReference type="RefSeq" id="WP_201155577.1">
    <property type="nucleotide sequence ID" value="NZ_NHSD01000089.1"/>
</dbReference>
<gene>
    <name evidence="2" type="ORF">CCR87_01555</name>
</gene>
<dbReference type="Proteomes" id="UP000706333">
    <property type="component" value="Unassembled WGS sequence"/>
</dbReference>
<dbReference type="AlphaFoldDB" id="A0A934TIX9"/>
<reference evidence="2" key="1">
    <citation type="submission" date="2017-05" db="EMBL/GenBank/DDBJ databases">
        <authorList>
            <person name="Imhoff J.F."/>
            <person name="Rahn T."/>
            <person name="Kuenzel S."/>
            <person name="Neulinger S.C."/>
        </authorList>
    </citation>
    <scope>NUCLEOTIDE SEQUENCE</scope>
    <source>
        <strain evidence="2">LMG 28126</strain>
    </source>
</reference>
<comment type="caution">
    <text evidence="2">The sequence shown here is derived from an EMBL/GenBank/DDBJ whole genome shotgun (WGS) entry which is preliminary data.</text>
</comment>
<sequence>MDDPVRSYAVGDVHGQLGRLRAAHALIAADRARTGDADAPVIHLGDLVDRGPDSRGVIAWLMAGIADGAPWRVLLGNHDRLFTMFLDDPTARDPMLRPIYSWLHPAIGGGPTLASYGVANPADRPVAKVHADAVARVPAEHRAFLAGCALWHRRGPVLFVHAGIRPGIDLEAQDPIDLTWIREPFLSDPRDHGVLVVHGHTALERATHFGNRVDLDTRAGYGGPVTAAVFEGRRVHILTDAGRVPLTPDA</sequence>
<dbReference type="SUPFAM" id="SSF56300">
    <property type="entry name" value="Metallo-dependent phosphatases"/>
    <property type="match status" value="1"/>
</dbReference>
<evidence type="ECO:0000259" key="1">
    <source>
        <dbReference type="Pfam" id="PF00149"/>
    </source>
</evidence>
<dbReference type="InterPro" id="IPR050126">
    <property type="entry name" value="Ap4A_hydrolase"/>
</dbReference>
<dbReference type="GO" id="GO:0110154">
    <property type="term" value="P:RNA decapping"/>
    <property type="evidence" value="ECO:0007669"/>
    <property type="project" value="TreeGrafter"/>
</dbReference>
<reference evidence="2" key="2">
    <citation type="journal article" date="2020" name="Microorganisms">
        <title>Osmotic Adaptation and Compatible Solute Biosynthesis of Phototrophic Bacteria as Revealed from Genome Analyses.</title>
        <authorList>
            <person name="Imhoff J.F."/>
            <person name="Rahn T."/>
            <person name="Kunzel S."/>
            <person name="Keller A."/>
            <person name="Neulinger S.C."/>
        </authorList>
    </citation>
    <scope>NUCLEOTIDE SEQUENCE</scope>
    <source>
        <strain evidence="2">LMG 28126</strain>
    </source>
</reference>
<dbReference type="GO" id="GO:0016791">
    <property type="term" value="F:phosphatase activity"/>
    <property type="evidence" value="ECO:0007669"/>
    <property type="project" value="TreeGrafter"/>
</dbReference>
<dbReference type="InterPro" id="IPR029052">
    <property type="entry name" value="Metallo-depent_PP-like"/>
</dbReference>
<dbReference type="Gene3D" id="3.60.21.10">
    <property type="match status" value="1"/>
</dbReference>
<dbReference type="Pfam" id="PF00149">
    <property type="entry name" value="Metallophos"/>
    <property type="match status" value="1"/>
</dbReference>
<dbReference type="PANTHER" id="PTHR42850:SF4">
    <property type="entry name" value="ZINC-DEPENDENT ENDOPOLYPHOSPHATASE"/>
    <property type="match status" value="1"/>
</dbReference>
<organism evidence="2 3">
    <name type="scientific">Rhodobaculum claviforme</name>
    <dbReference type="NCBI Taxonomy" id="1549854"/>
    <lineage>
        <taxon>Bacteria</taxon>
        <taxon>Pseudomonadati</taxon>
        <taxon>Pseudomonadota</taxon>
        <taxon>Alphaproteobacteria</taxon>
        <taxon>Rhodobacterales</taxon>
        <taxon>Paracoccaceae</taxon>
        <taxon>Rhodobaculum</taxon>
    </lineage>
</organism>
<feature type="domain" description="Calcineurin-like phosphoesterase" evidence="1">
    <location>
        <begin position="8"/>
        <end position="212"/>
    </location>
</feature>
<accession>A0A934TIX9</accession>
<proteinExistence type="predicted"/>
<protein>
    <submittedName>
        <fullName evidence="2">Serine/threonine protein phosphatase</fullName>
    </submittedName>
</protein>
<evidence type="ECO:0000313" key="2">
    <source>
        <dbReference type="EMBL" id="MBK5926052.1"/>
    </source>
</evidence>